<keyword evidence="2" id="KW-1185">Reference proteome</keyword>
<dbReference type="AlphaFoldDB" id="A0A6A5BNX7"/>
<organism evidence="1 2">
    <name type="scientific">Naegleria fowleri</name>
    <name type="common">Brain eating amoeba</name>
    <dbReference type="NCBI Taxonomy" id="5763"/>
    <lineage>
        <taxon>Eukaryota</taxon>
        <taxon>Discoba</taxon>
        <taxon>Heterolobosea</taxon>
        <taxon>Tetramitia</taxon>
        <taxon>Eutetramitia</taxon>
        <taxon>Vahlkampfiidae</taxon>
        <taxon>Naegleria</taxon>
    </lineage>
</organism>
<protein>
    <submittedName>
        <fullName evidence="1">Uncharacterized protein</fullName>
    </submittedName>
</protein>
<evidence type="ECO:0000313" key="2">
    <source>
        <dbReference type="Proteomes" id="UP000444721"/>
    </source>
</evidence>
<gene>
    <name evidence="1" type="ORF">FDP41_003981</name>
</gene>
<dbReference type="VEuPathDB" id="AmoebaDB:NfTy_069900"/>
<proteinExistence type="predicted"/>
<evidence type="ECO:0000313" key="1">
    <source>
        <dbReference type="EMBL" id="KAF0976686.1"/>
    </source>
</evidence>
<sequence length="198" mass="22660">MPGLLQAFESKFGDHLIFQDHYTTIIELPPNIKANTGTELSVSRNNKTDGIHDNDSTMTTVDVSHFARSFFTSNLFYLESRLLKMREPSYGNTEPEEINQLKFQIGDNVSMFKVIEQTENEILMRTPIGTVEWFKISKPQQQGKTDDGSSVNKIQISFGSGVLANEPLAKSPLFRVSMPFTVYFRNIWSFKQRPNLKR</sequence>
<comment type="caution">
    <text evidence="1">The sequence shown here is derived from an EMBL/GenBank/DDBJ whole genome shotgun (WGS) entry which is preliminary data.</text>
</comment>
<accession>A0A6A5BNX7</accession>
<dbReference type="OMA" id="NEILMRT"/>
<dbReference type="VEuPathDB" id="AmoebaDB:NF0128860"/>
<reference evidence="1 2" key="1">
    <citation type="journal article" date="2019" name="Sci. Rep.">
        <title>Nanopore sequencing improves the draft genome of the human pathogenic amoeba Naegleria fowleri.</title>
        <authorList>
            <person name="Liechti N."/>
            <person name="Schurch N."/>
            <person name="Bruggmann R."/>
            <person name="Wittwer M."/>
        </authorList>
    </citation>
    <scope>NUCLEOTIDE SEQUENCE [LARGE SCALE GENOMIC DNA]</scope>
    <source>
        <strain evidence="1 2">ATCC 30894</strain>
    </source>
</reference>
<dbReference type="Proteomes" id="UP000444721">
    <property type="component" value="Unassembled WGS sequence"/>
</dbReference>
<dbReference type="GeneID" id="68111199"/>
<name>A0A6A5BNX7_NAEFO</name>
<dbReference type="OrthoDB" id="73350at2759"/>
<dbReference type="RefSeq" id="XP_044561399.1">
    <property type="nucleotide sequence ID" value="XM_044707345.1"/>
</dbReference>
<dbReference type="EMBL" id="VFQX01000036">
    <property type="protein sequence ID" value="KAF0976686.1"/>
    <property type="molecule type" value="Genomic_DNA"/>
</dbReference>
<dbReference type="VEuPathDB" id="AmoebaDB:FDP41_003981"/>